<keyword evidence="3" id="KW-1185">Reference proteome</keyword>
<name>A0A803MGW7_CHEQI</name>
<evidence type="ECO:0000313" key="2">
    <source>
        <dbReference type="EnsemblPlants" id="AUR62029219-RA:cds"/>
    </source>
</evidence>
<evidence type="ECO:0000256" key="1">
    <source>
        <dbReference type="SAM" id="MobiDB-lite"/>
    </source>
</evidence>
<dbReference type="InterPro" id="IPR036691">
    <property type="entry name" value="Endo/exonu/phosph_ase_sf"/>
</dbReference>
<dbReference type="Proteomes" id="UP000596660">
    <property type="component" value="Unplaced"/>
</dbReference>
<evidence type="ECO:0000313" key="3">
    <source>
        <dbReference type="Proteomes" id="UP000596660"/>
    </source>
</evidence>
<dbReference type="PANTHER" id="PTHR33710:SF79">
    <property type="entry name" value="OS06G0205337 PROTEIN"/>
    <property type="match status" value="1"/>
</dbReference>
<feature type="region of interest" description="Disordered" evidence="1">
    <location>
        <begin position="282"/>
        <end position="342"/>
    </location>
</feature>
<dbReference type="PANTHER" id="PTHR33710">
    <property type="entry name" value="BNAC02G09200D PROTEIN"/>
    <property type="match status" value="1"/>
</dbReference>
<feature type="compositionally biased region" description="Polar residues" evidence="1">
    <location>
        <begin position="443"/>
        <end position="456"/>
    </location>
</feature>
<dbReference type="Gramene" id="AUR62029219-RA">
    <property type="protein sequence ID" value="AUR62029219-RA:cds"/>
    <property type="gene ID" value="AUR62029219"/>
</dbReference>
<sequence length="789" mass="87435">MVVWGDGVVSEEEEMVLKDELMRILMGVCSWCRDEEMVDGIALFAVFRVFRKSWVVILISSSALSKVLTTSRYIHPTTFVYPYYIGKNFEPLPTLEDEAPINWDCCVIGRVWDARNFSLSLYQRLVARFWHLRAPVTVFNYVQELIFSCETTEDVDDLEDRVPMNLNLHLAELWVGVVGLPFRYSTPQVAAVVLAHVGDVTNVDESHGQFPVPCPRVKILVDLSLPLIAGCYFPTVHDNGGSVLFGPTDLDLYSDSLRGICPSPDSWHTELWFGVHDDDDPSEYGADSHPSDYGDDGANTHLVSLDTSSDSAGDSTTPRSVASISGLFPPPSPTAFRRAPRVNHADHQHSWQYMGGGNMTLHVSMVWMGEGSVRALSSPSPSLSCDFQTTPTADSGYNADTSSRTFSFSSSVQQAEEPVPLEDITTDEEILNEVVPMECSPPVSKSSPESGSTSAIPSAPWSLVDNTIVRPVAEGARCSCSLIKGKVKMFIRWVKQVGRVCPAKREATDVLPSAPPLPDSKVGDSASGCLPCLLPFKERKGLDGSDSSAGSSVMVFVYGAPHLADRMAFGLPLLILLEITSSTLLIGDFNQVEYISDKVGGSATIPGCLDFIQWRMDLGLIDVPFSGSSYTWTNERIDMDPTFERLDRAYATSDWFLSYPDSLIMHQPILFSDHAAIIFTDTIDRSVIRRPYRIENWCLEAKEVVELISATCLVHFSGSPQFDLSRCLSVIRDKLRSWCLSHRKSWGINWRKFCHDISANSMSLDSPLARCLFITARNEKMEEAQTAYL</sequence>
<dbReference type="Gene3D" id="3.60.10.10">
    <property type="entry name" value="Endonuclease/exonuclease/phosphatase"/>
    <property type="match status" value="1"/>
</dbReference>
<reference evidence="2" key="2">
    <citation type="submission" date="2021-03" db="UniProtKB">
        <authorList>
            <consortium name="EnsemblPlants"/>
        </authorList>
    </citation>
    <scope>IDENTIFICATION</scope>
</reference>
<feature type="compositionally biased region" description="Low complexity" evidence="1">
    <location>
        <begin position="304"/>
        <end position="317"/>
    </location>
</feature>
<protein>
    <submittedName>
        <fullName evidence="2">Uncharacterized protein</fullName>
    </submittedName>
</protein>
<dbReference type="EnsemblPlants" id="AUR62029219-RA">
    <property type="protein sequence ID" value="AUR62029219-RA:cds"/>
    <property type="gene ID" value="AUR62029219"/>
</dbReference>
<dbReference type="SUPFAM" id="SSF56219">
    <property type="entry name" value="DNase I-like"/>
    <property type="match status" value="1"/>
</dbReference>
<accession>A0A803MGW7</accession>
<organism evidence="2 3">
    <name type="scientific">Chenopodium quinoa</name>
    <name type="common">Quinoa</name>
    <dbReference type="NCBI Taxonomy" id="63459"/>
    <lineage>
        <taxon>Eukaryota</taxon>
        <taxon>Viridiplantae</taxon>
        <taxon>Streptophyta</taxon>
        <taxon>Embryophyta</taxon>
        <taxon>Tracheophyta</taxon>
        <taxon>Spermatophyta</taxon>
        <taxon>Magnoliopsida</taxon>
        <taxon>eudicotyledons</taxon>
        <taxon>Gunneridae</taxon>
        <taxon>Pentapetalae</taxon>
        <taxon>Caryophyllales</taxon>
        <taxon>Chenopodiaceae</taxon>
        <taxon>Chenopodioideae</taxon>
        <taxon>Atripliceae</taxon>
        <taxon>Chenopodium</taxon>
    </lineage>
</organism>
<dbReference type="AlphaFoldDB" id="A0A803MGW7"/>
<reference evidence="2" key="1">
    <citation type="journal article" date="2017" name="Nature">
        <title>The genome of Chenopodium quinoa.</title>
        <authorList>
            <person name="Jarvis D.E."/>
            <person name="Ho Y.S."/>
            <person name="Lightfoot D.J."/>
            <person name="Schmoeckel S.M."/>
            <person name="Li B."/>
            <person name="Borm T.J.A."/>
            <person name="Ohyanagi H."/>
            <person name="Mineta K."/>
            <person name="Michell C.T."/>
            <person name="Saber N."/>
            <person name="Kharbatia N.M."/>
            <person name="Rupper R.R."/>
            <person name="Sharp A.R."/>
            <person name="Dally N."/>
            <person name="Boughton B.A."/>
            <person name="Woo Y.H."/>
            <person name="Gao G."/>
            <person name="Schijlen E.G.W.M."/>
            <person name="Guo X."/>
            <person name="Momin A.A."/>
            <person name="Negrao S."/>
            <person name="Al-Babili S."/>
            <person name="Gehring C."/>
            <person name="Roessner U."/>
            <person name="Jung C."/>
            <person name="Murphy K."/>
            <person name="Arold S.T."/>
            <person name="Gojobori T."/>
            <person name="van der Linden C.G."/>
            <person name="van Loo E.N."/>
            <person name="Jellen E.N."/>
            <person name="Maughan P.J."/>
            <person name="Tester M."/>
        </authorList>
    </citation>
    <scope>NUCLEOTIDE SEQUENCE [LARGE SCALE GENOMIC DNA]</scope>
    <source>
        <strain evidence="2">cv. PI 614886</strain>
    </source>
</reference>
<feature type="region of interest" description="Disordered" evidence="1">
    <location>
        <begin position="438"/>
        <end position="457"/>
    </location>
</feature>
<proteinExistence type="predicted"/>